<feature type="compositionally biased region" description="Low complexity" evidence="1">
    <location>
        <begin position="274"/>
        <end position="298"/>
    </location>
</feature>
<protein>
    <submittedName>
        <fullName evidence="2">Uncharacterized protein</fullName>
    </submittedName>
</protein>
<feature type="region of interest" description="Disordered" evidence="1">
    <location>
        <begin position="1"/>
        <end position="85"/>
    </location>
</feature>
<dbReference type="EMBL" id="HBKQ01009789">
    <property type="protein sequence ID" value="CAE2216348.1"/>
    <property type="molecule type" value="Transcribed_RNA"/>
</dbReference>
<sequence>MLGGGSGSGSGSGGSGCSGCNGEKDDEEARTKAAGSSSAAEGFSFGPANGGGGVVVVDPLAAGVERAASTNGEEETEDGRERRLRDVARHVDRAMLRIARAHGLDLTPLMNSMAEAEAVESPASASAADGAATTPRGRATSSPPSDAVAGEPRRDRNGSGGRRIEEEGPGDDDMLGPSPTEEKDDDDDDDDLTGWNGVGVIGALLDDDAFSQSRMSSRRSSLSSGGGGPPLVLTTENYDRCVGGGRGGSPSECSGLSSPIAALQRCRAGGRGEGVSSSSIKSGASSRRSAGRRSSASARSRRSNGGAGGVFRTMPDRLLPSPPGDGVSPLGEEDGVGADIPGAGAGAGAGAAGVFNFEEWDRRTHATHTTFATCEQGTVSAWREEERIAAAADDVETREDNDDEFQSIRSRGAGGRGAGQSGTRQDEEEGGRERMSALSPLGLISPREEMDPSTSPGILNADRRRQPRRGTAGEGEQRLLDNDDTSVVSDAVSSLTSATTLFGRCDHGRDPAVVVGELWRIQGLLRSAMKGHGNGNGHGRGQGQGAGRPGRREGDLTMDDLRRNDFRMPYDMEDGDKHENENGGGMARERWAADRSGVGSIK</sequence>
<feature type="region of interest" description="Disordered" evidence="1">
    <location>
        <begin position="378"/>
        <end position="485"/>
    </location>
</feature>
<feature type="compositionally biased region" description="Basic and acidic residues" evidence="1">
    <location>
        <begin position="151"/>
        <end position="166"/>
    </location>
</feature>
<proteinExistence type="predicted"/>
<evidence type="ECO:0000313" key="2">
    <source>
        <dbReference type="EMBL" id="CAE2216348.1"/>
    </source>
</evidence>
<name>A0A7S4I2A0_9STRA</name>
<feature type="region of interest" description="Disordered" evidence="1">
    <location>
        <begin position="116"/>
        <end position="197"/>
    </location>
</feature>
<feature type="compositionally biased region" description="Low complexity" evidence="1">
    <location>
        <begin position="33"/>
        <end position="46"/>
    </location>
</feature>
<feature type="region of interest" description="Disordered" evidence="1">
    <location>
        <begin position="211"/>
        <end position="350"/>
    </location>
</feature>
<dbReference type="AlphaFoldDB" id="A0A7S4I2A0"/>
<feature type="compositionally biased region" description="Gly residues" evidence="1">
    <location>
        <begin position="1"/>
        <end position="19"/>
    </location>
</feature>
<feature type="compositionally biased region" description="Basic and acidic residues" evidence="1">
    <location>
        <begin position="550"/>
        <end position="593"/>
    </location>
</feature>
<organism evidence="2">
    <name type="scientific">Odontella aurita</name>
    <dbReference type="NCBI Taxonomy" id="265563"/>
    <lineage>
        <taxon>Eukaryota</taxon>
        <taxon>Sar</taxon>
        <taxon>Stramenopiles</taxon>
        <taxon>Ochrophyta</taxon>
        <taxon>Bacillariophyta</taxon>
        <taxon>Mediophyceae</taxon>
        <taxon>Biddulphiophycidae</taxon>
        <taxon>Eupodiscales</taxon>
        <taxon>Odontellaceae</taxon>
        <taxon>Odontella</taxon>
    </lineage>
</organism>
<gene>
    <name evidence="2" type="ORF">OAUR00152_LOCUS6597</name>
</gene>
<feature type="compositionally biased region" description="Acidic residues" evidence="1">
    <location>
        <begin position="393"/>
        <end position="405"/>
    </location>
</feature>
<feature type="compositionally biased region" description="Gly residues" evidence="1">
    <location>
        <begin position="532"/>
        <end position="548"/>
    </location>
</feature>
<evidence type="ECO:0000256" key="1">
    <source>
        <dbReference type="SAM" id="MobiDB-lite"/>
    </source>
</evidence>
<feature type="region of interest" description="Disordered" evidence="1">
    <location>
        <begin position="530"/>
        <end position="602"/>
    </location>
</feature>
<reference evidence="2" key="1">
    <citation type="submission" date="2021-01" db="EMBL/GenBank/DDBJ databases">
        <authorList>
            <person name="Corre E."/>
            <person name="Pelletier E."/>
            <person name="Niang G."/>
            <person name="Scheremetjew M."/>
            <person name="Finn R."/>
            <person name="Kale V."/>
            <person name="Holt S."/>
            <person name="Cochrane G."/>
            <person name="Meng A."/>
            <person name="Brown T."/>
            <person name="Cohen L."/>
        </authorList>
    </citation>
    <scope>NUCLEOTIDE SEQUENCE</scope>
    <source>
        <strain evidence="2">Isolate 1302-5</strain>
    </source>
</reference>
<accession>A0A7S4I2A0</accession>
<feature type="compositionally biased region" description="Acidic residues" evidence="1">
    <location>
        <begin position="182"/>
        <end position="192"/>
    </location>
</feature>
<feature type="compositionally biased region" description="Low complexity" evidence="1">
    <location>
        <begin position="211"/>
        <end position="223"/>
    </location>
</feature>
<feature type="compositionally biased region" description="Low complexity" evidence="1">
    <location>
        <begin position="116"/>
        <end position="132"/>
    </location>
</feature>